<reference evidence="1 2" key="1">
    <citation type="submission" date="2020-02" db="EMBL/GenBank/DDBJ databases">
        <title>The whole genome sequence of CPCC 205119.</title>
        <authorList>
            <person name="Jiang Z."/>
        </authorList>
    </citation>
    <scope>NUCLEOTIDE SEQUENCE [LARGE SCALE GENOMIC DNA]</scope>
    <source>
        <strain evidence="1 2">CPCC 205119</strain>
    </source>
</reference>
<proteinExistence type="predicted"/>
<protein>
    <submittedName>
        <fullName evidence="1">Uncharacterized protein</fullName>
    </submittedName>
</protein>
<organism evidence="1 2">
    <name type="scientific">Goekera deserti</name>
    <dbReference type="NCBI Taxonomy" id="2497753"/>
    <lineage>
        <taxon>Bacteria</taxon>
        <taxon>Bacillati</taxon>
        <taxon>Actinomycetota</taxon>
        <taxon>Actinomycetes</taxon>
        <taxon>Geodermatophilales</taxon>
        <taxon>Geodermatophilaceae</taxon>
        <taxon>Goekera</taxon>
    </lineage>
</organism>
<keyword evidence="2" id="KW-1185">Reference proteome</keyword>
<sequence>MSSLALPGPTAPAVVVPIQAALRALPFSALELADALRTSFARQRADSVTSPDLDMDGLLRVVRG</sequence>
<accession>A0A7K3WDZ8</accession>
<evidence type="ECO:0000313" key="2">
    <source>
        <dbReference type="Proteomes" id="UP000470470"/>
    </source>
</evidence>
<dbReference type="Proteomes" id="UP000470470">
    <property type="component" value="Unassembled WGS sequence"/>
</dbReference>
<evidence type="ECO:0000313" key="1">
    <source>
        <dbReference type="EMBL" id="NEL53753.1"/>
    </source>
</evidence>
<gene>
    <name evidence="1" type="ORF">G1H19_07025</name>
</gene>
<dbReference type="RefSeq" id="WP_152728335.1">
    <property type="nucleotide sequence ID" value="NZ_JAABOZ010000002.1"/>
</dbReference>
<dbReference type="EMBL" id="JAAGWK010000009">
    <property type="protein sequence ID" value="NEL53753.1"/>
    <property type="molecule type" value="Genomic_DNA"/>
</dbReference>
<name>A0A7K3WDZ8_9ACTN</name>
<comment type="caution">
    <text evidence="1">The sequence shown here is derived from an EMBL/GenBank/DDBJ whole genome shotgun (WGS) entry which is preliminary data.</text>
</comment>
<dbReference type="AlphaFoldDB" id="A0A7K3WDZ8"/>